<organism evidence="1 2">
    <name type="scientific">Sphaerospermopsis reniformis</name>
    <dbReference type="NCBI Taxonomy" id="531300"/>
    <lineage>
        <taxon>Bacteria</taxon>
        <taxon>Bacillati</taxon>
        <taxon>Cyanobacteriota</taxon>
        <taxon>Cyanophyceae</taxon>
        <taxon>Nostocales</taxon>
        <taxon>Aphanizomenonaceae</taxon>
        <taxon>Sphaerospermopsis</taxon>
    </lineage>
</organism>
<protein>
    <submittedName>
        <fullName evidence="1">Uncharacterized protein</fullName>
    </submittedName>
</protein>
<proteinExistence type="predicted"/>
<accession>A0A480A0V5</accession>
<name>A0A480A0V5_9CYAN</name>
<evidence type="ECO:0000313" key="2">
    <source>
        <dbReference type="Proteomes" id="UP000300142"/>
    </source>
</evidence>
<reference evidence="2" key="1">
    <citation type="submission" date="2019-02" db="EMBL/GenBank/DDBJ databases">
        <title>Draft genome sequence of Sphaerospermopsis reniformis NIES-1949.</title>
        <authorList>
            <person name="Yamaguchi H."/>
            <person name="Suzuki S."/>
            <person name="Kawachi M."/>
        </authorList>
    </citation>
    <scope>NUCLEOTIDE SEQUENCE [LARGE SCALE GENOMIC DNA]</scope>
    <source>
        <strain evidence="2">NIES-1949</strain>
    </source>
</reference>
<dbReference type="EMBL" id="BJCE01000078">
    <property type="protein sequence ID" value="GCL37466.1"/>
    <property type="molecule type" value="Genomic_DNA"/>
</dbReference>
<dbReference type="Proteomes" id="UP000300142">
    <property type="component" value="Unassembled WGS sequence"/>
</dbReference>
<dbReference type="AlphaFoldDB" id="A0A480A0V5"/>
<comment type="caution">
    <text evidence="1">The sequence shown here is derived from an EMBL/GenBank/DDBJ whole genome shotgun (WGS) entry which is preliminary data.</text>
</comment>
<evidence type="ECO:0000313" key="1">
    <source>
        <dbReference type="EMBL" id="GCL37466.1"/>
    </source>
</evidence>
<keyword evidence="2" id="KW-1185">Reference proteome</keyword>
<dbReference type="RefSeq" id="WP_162501880.1">
    <property type="nucleotide sequence ID" value="NZ_BJCE01000078.1"/>
</dbReference>
<gene>
    <name evidence="1" type="ORF">SR1949_25770</name>
</gene>
<sequence>MITLDDSVLQQIREIRHQISQNNQHDPQKLIQYYIELQQQYKQRKNKLNSQ</sequence>